<evidence type="ECO:0000313" key="1">
    <source>
        <dbReference type="EMBL" id="MPN05946.1"/>
    </source>
</evidence>
<accession>A0A645EWY5</accession>
<sequence>MVIVPLERITLSSPAIPCLYAAFITTLPLPVIVKSSFEKTVPFASTLYSTPSESSFSVPSASLIVPLSEFSKNMAGPSGFAILAPFKIKVTAFPVSTCIIAFSDVPLISKFPPEVILTIFSEIEIPLPEADISVKLTLPVKFSESVEAFSFLPHPESKKTAMPTHMALQINFFITPLLS</sequence>
<name>A0A645EWY5_9ZZZZ</name>
<organism evidence="1">
    <name type="scientific">bioreactor metagenome</name>
    <dbReference type="NCBI Taxonomy" id="1076179"/>
    <lineage>
        <taxon>unclassified sequences</taxon>
        <taxon>metagenomes</taxon>
        <taxon>ecological metagenomes</taxon>
    </lineage>
</organism>
<comment type="caution">
    <text evidence="1">The sequence shown here is derived from an EMBL/GenBank/DDBJ whole genome shotgun (WGS) entry which is preliminary data.</text>
</comment>
<protein>
    <submittedName>
        <fullName evidence="1">Uncharacterized protein</fullName>
    </submittedName>
</protein>
<dbReference type="AlphaFoldDB" id="A0A645EWY5"/>
<dbReference type="EMBL" id="VSSQ01051830">
    <property type="protein sequence ID" value="MPN05946.1"/>
    <property type="molecule type" value="Genomic_DNA"/>
</dbReference>
<proteinExistence type="predicted"/>
<gene>
    <name evidence="1" type="ORF">SDC9_153200</name>
</gene>
<reference evidence="1" key="1">
    <citation type="submission" date="2019-08" db="EMBL/GenBank/DDBJ databases">
        <authorList>
            <person name="Kucharzyk K."/>
            <person name="Murdoch R.W."/>
            <person name="Higgins S."/>
            <person name="Loffler F."/>
        </authorList>
    </citation>
    <scope>NUCLEOTIDE SEQUENCE</scope>
</reference>